<evidence type="ECO:0000313" key="1">
    <source>
        <dbReference type="EMBL" id="PNE35257.1"/>
    </source>
</evidence>
<protein>
    <submittedName>
        <fullName evidence="1">Uncharacterized protein</fullName>
    </submittedName>
</protein>
<dbReference type="Proteomes" id="UP000235945">
    <property type="component" value="Unassembled WGS sequence"/>
</dbReference>
<gene>
    <name evidence="1" type="ORF">AF335_02495</name>
</gene>
<dbReference type="AlphaFoldDB" id="A0A2N8P2L2"/>
<dbReference type="EMBL" id="LGUI01000001">
    <property type="protein sequence ID" value="PNE35257.1"/>
    <property type="molecule type" value="Genomic_DNA"/>
</dbReference>
<keyword evidence="2" id="KW-1185">Reference proteome</keyword>
<sequence length="67" mass="7051">MTSASTTGAPLTPTFAPASAATASPVHTSTAVMARPAAYLALRRPLTRNRLRARAVVQSPFAPEFIR</sequence>
<reference evidence="2" key="1">
    <citation type="submission" date="2015-07" db="EMBL/GenBank/DDBJ databases">
        <authorList>
            <person name="Graham D.E."/>
            <person name="Giannone R.J."/>
            <person name="Gulvik C.A."/>
            <person name="Hettich R.L."/>
            <person name="Klingeman D.M."/>
            <person name="Mahan K.M."/>
            <person name="Parry R.J."/>
            <person name="Spain J.C."/>
        </authorList>
    </citation>
    <scope>NUCLEOTIDE SEQUENCE [LARGE SCALE GENOMIC DNA]</scope>
    <source>
        <strain evidence="2">ATCC 27428</strain>
    </source>
</reference>
<proteinExistence type="predicted"/>
<accession>A0A2N8P2L2</accession>
<organism evidence="1 2">
    <name type="scientific">Streptomyces eurocidicus</name>
    <name type="common">Streptoverticillium eurocidicus</name>
    <dbReference type="NCBI Taxonomy" id="66423"/>
    <lineage>
        <taxon>Bacteria</taxon>
        <taxon>Bacillati</taxon>
        <taxon>Actinomycetota</taxon>
        <taxon>Actinomycetes</taxon>
        <taxon>Kitasatosporales</taxon>
        <taxon>Streptomycetaceae</taxon>
        <taxon>Streptomyces</taxon>
    </lineage>
</organism>
<evidence type="ECO:0000313" key="2">
    <source>
        <dbReference type="Proteomes" id="UP000235945"/>
    </source>
</evidence>
<name>A0A2N8P2L2_STREU</name>
<comment type="caution">
    <text evidence="1">The sequence shown here is derived from an EMBL/GenBank/DDBJ whole genome shotgun (WGS) entry which is preliminary data.</text>
</comment>